<dbReference type="PANTHER" id="PTHR37482">
    <property type="entry name" value="OUTER MEMBRANE PROTEIN ASSEMBLY FACTOR BAME"/>
    <property type="match status" value="1"/>
</dbReference>
<organism evidence="6 7">
    <name type="scientific">SAR92 clade bacterium H455</name>
    <dbReference type="NCBI Taxonomy" id="2974818"/>
    <lineage>
        <taxon>Bacteria</taxon>
        <taxon>Pseudomonadati</taxon>
        <taxon>Pseudomonadota</taxon>
        <taxon>Gammaproteobacteria</taxon>
        <taxon>Cellvibrionales</taxon>
        <taxon>Porticoccaceae</taxon>
        <taxon>SAR92 clade</taxon>
    </lineage>
</organism>
<evidence type="ECO:0000256" key="3">
    <source>
        <dbReference type="ARBA" id="ARBA00023237"/>
    </source>
</evidence>
<dbReference type="PROSITE" id="PS51257">
    <property type="entry name" value="PROKAR_LIPOPROTEIN"/>
    <property type="match status" value="1"/>
</dbReference>
<keyword evidence="4" id="KW-0564">Palmitate</keyword>
<keyword evidence="4" id="KW-0449">Lipoprotein</keyword>
<evidence type="ECO:0000259" key="5">
    <source>
        <dbReference type="Pfam" id="PF04355"/>
    </source>
</evidence>
<evidence type="ECO:0000313" key="7">
    <source>
        <dbReference type="Proteomes" id="UP001059934"/>
    </source>
</evidence>
<sequence length="118" mass="13332">MRIVLICLISFTLLASGCSWIKFPGVHKVAIQQGNIVDQEMIDKLLPGMTKSQVRFVLGTPLVADTFNQARWDYFYSRKSPSGKETQEQVTIFFDQEDKLERMTGDYLPSAAAEPEAK</sequence>
<dbReference type="InterPro" id="IPR026592">
    <property type="entry name" value="BamE"/>
</dbReference>
<evidence type="ECO:0000313" key="6">
    <source>
        <dbReference type="EMBL" id="UVW34823.1"/>
    </source>
</evidence>
<name>A0ABY5TLU3_9GAMM</name>
<dbReference type="Gene3D" id="3.30.1450.10">
    <property type="match status" value="1"/>
</dbReference>
<evidence type="ECO:0000256" key="2">
    <source>
        <dbReference type="ARBA" id="ARBA00023136"/>
    </source>
</evidence>
<evidence type="ECO:0000256" key="4">
    <source>
        <dbReference type="HAMAP-Rule" id="MF_00925"/>
    </source>
</evidence>
<dbReference type="HAMAP" id="MF_00925">
    <property type="entry name" value="OM_assembly_BamE"/>
    <property type="match status" value="1"/>
</dbReference>
<keyword evidence="1 4" id="KW-0732">Signal</keyword>
<dbReference type="InterPro" id="IPR007450">
    <property type="entry name" value="BamE_dom"/>
</dbReference>
<dbReference type="Proteomes" id="UP001059934">
    <property type="component" value="Chromosome"/>
</dbReference>
<comment type="similarity">
    <text evidence="4">Belongs to the BamE family.</text>
</comment>
<proteinExistence type="inferred from homology"/>
<keyword evidence="7" id="KW-1185">Reference proteome</keyword>
<feature type="domain" description="Outer membrane protein assembly factor BamE" evidence="5">
    <location>
        <begin position="34"/>
        <end position="101"/>
    </location>
</feature>
<keyword evidence="2 4" id="KW-0472">Membrane</keyword>
<reference evidence="6" key="1">
    <citation type="submission" date="2022-08" db="EMBL/GenBank/DDBJ databases">
        <title>Catabolic pathway analysis in culturable SAR92 clade bacteria reveals their overlooked roles in DMSP degradation in coastal seas.</title>
        <authorList>
            <person name="He X."/>
            <person name="Zhang X."/>
            <person name="Zhang Y."/>
        </authorList>
    </citation>
    <scope>NUCLEOTIDE SEQUENCE</scope>
    <source>
        <strain evidence="6">H455</strain>
    </source>
</reference>
<keyword evidence="3 4" id="KW-0998">Cell outer membrane</keyword>
<dbReference type="EMBL" id="CP103416">
    <property type="protein sequence ID" value="UVW34823.1"/>
    <property type="molecule type" value="Genomic_DNA"/>
</dbReference>
<comment type="subunit">
    <text evidence="4">Part of the Bam complex.</text>
</comment>
<protein>
    <recommendedName>
        <fullName evidence="4">Outer membrane protein assembly factor BamE</fullName>
    </recommendedName>
</protein>
<gene>
    <name evidence="4" type="primary">bamE</name>
    <name evidence="6" type="ORF">NYF23_12515</name>
</gene>
<evidence type="ECO:0000256" key="1">
    <source>
        <dbReference type="ARBA" id="ARBA00022729"/>
    </source>
</evidence>
<comment type="function">
    <text evidence="4">Part of the outer membrane protein assembly complex, which is involved in assembly and insertion of beta-barrel proteins into the outer membrane.</text>
</comment>
<accession>A0ABY5TLU3</accession>
<dbReference type="InterPro" id="IPR037873">
    <property type="entry name" value="BamE-like"/>
</dbReference>
<dbReference type="Pfam" id="PF04355">
    <property type="entry name" value="BamE"/>
    <property type="match status" value="1"/>
</dbReference>
<dbReference type="PANTHER" id="PTHR37482:SF1">
    <property type="entry name" value="OUTER MEMBRANE PROTEIN ASSEMBLY FACTOR BAME"/>
    <property type="match status" value="1"/>
</dbReference>
<comment type="subcellular location">
    <subcellularLocation>
        <location evidence="4">Cell outer membrane</location>
        <topology evidence="4">Lipid-anchor</topology>
    </subcellularLocation>
</comment>